<name>A0A9D4KGB0_DREPO</name>
<gene>
    <name evidence="1" type="ORF">DPMN_112377</name>
</gene>
<comment type="caution">
    <text evidence="1">The sequence shown here is derived from an EMBL/GenBank/DDBJ whole genome shotgun (WGS) entry which is preliminary data.</text>
</comment>
<dbReference type="EMBL" id="JAIWYP010000004">
    <property type="protein sequence ID" value="KAH3838959.1"/>
    <property type="molecule type" value="Genomic_DNA"/>
</dbReference>
<accession>A0A9D4KGB0</accession>
<organism evidence="1 2">
    <name type="scientific">Dreissena polymorpha</name>
    <name type="common">Zebra mussel</name>
    <name type="synonym">Mytilus polymorpha</name>
    <dbReference type="NCBI Taxonomy" id="45954"/>
    <lineage>
        <taxon>Eukaryota</taxon>
        <taxon>Metazoa</taxon>
        <taxon>Spiralia</taxon>
        <taxon>Lophotrochozoa</taxon>
        <taxon>Mollusca</taxon>
        <taxon>Bivalvia</taxon>
        <taxon>Autobranchia</taxon>
        <taxon>Heteroconchia</taxon>
        <taxon>Euheterodonta</taxon>
        <taxon>Imparidentia</taxon>
        <taxon>Neoheterodontei</taxon>
        <taxon>Myida</taxon>
        <taxon>Dreissenoidea</taxon>
        <taxon>Dreissenidae</taxon>
        <taxon>Dreissena</taxon>
    </lineage>
</organism>
<proteinExistence type="predicted"/>
<evidence type="ECO:0000313" key="2">
    <source>
        <dbReference type="Proteomes" id="UP000828390"/>
    </source>
</evidence>
<reference evidence="1" key="2">
    <citation type="submission" date="2020-11" db="EMBL/GenBank/DDBJ databases">
        <authorList>
            <person name="McCartney M.A."/>
            <person name="Auch B."/>
            <person name="Kono T."/>
            <person name="Mallez S."/>
            <person name="Becker A."/>
            <person name="Gohl D.M."/>
            <person name="Silverstein K.A.T."/>
            <person name="Koren S."/>
            <person name="Bechman K.B."/>
            <person name="Herman A."/>
            <person name="Abrahante J.E."/>
            <person name="Garbe J."/>
        </authorList>
    </citation>
    <scope>NUCLEOTIDE SEQUENCE</scope>
    <source>
        <strain evidence="1">Duluth1</strain>
        <tissue evidence="1">Whole animal</tissue>
    </source>
</reference>
<evidence type="ECO:0000313" key="1">
    <source>
        <dbReference type="EMBL" id="KAH3838959.1"/>
    </source>
</evidence>
<keyword evidence="2" id="KW-1185">Reference proteome</keyword>
<dbReference type="AlphaFoldDB" id="A0A9D4KGB0"/>
<dbReference type="Proteomes" id="UP000828390">
    <property type="component" value="Unassembled WGS sequence"/>
</dbReference>
<reference evidence="1" key="1">
    <citation type="journal article" date="2019" name="bioRxiv">
        <title>The Genome of the Zebra Mussel, Dreissena polymorpha: A Resource for Invasive Species Research.</title>
        <authorList>
            <person name="McCartney M.A."/>
            <person name="Auch B."/>
            <person name="Kono T."/>
            <person name="Mallez S."/>
            <person name="Zhang Y."/>
            <person name="Obille A."/>
            <person name="Becker A."/>
            <person name="Abrahante J.E."/>
            <person name="Garbe J."/>
            <person name="Badalamenti J.P."/>
            <person name="Herman A."/>
            <person name="Mangelson H."/>
            <person name="Liachko I."/>
            <person name="Sullivan S."/>
            <person name="Sone E.D."/>
            <person name="Koren S."/>
            <person name="Silverstein K.A.T."/>
            <person name="Beckman K.B."/>
            <person name="Gohl D.M."/>
        </authorList>
    </citation>
    <scope>NUCLEOTIDE SEQUENCE</scope>
    <source>
        <strain evidence="1">Duluth1</strain>
        <tissue evidence="1">Whole animal</tissue>
    </source>
</reference>
<protein>
    <submittedName>
        <fullName evidence="1">Uncharacterized protein</fullName>
    </submittedName>
</protein>
<sequence length="110" mass="12740">MEQYVRFPELRHELKIIADGFHQQCGKLGVVRAVDGTHSACPAPTSEHRSLFISSLVLQVVWTVTSNVWTCSLDGQVMCMIPMYIETALWRIKWKIFRMNTMFSRIRHTA</sequence>